<gene>
    <name evidence="1" type="ORF">DL240_09230</name>
</gene>
<organism evidence="1 2">
    <name type="scientific">Lujinxingia litoralis</name>
    <dbReference type="NCBI Taxonomy" id="2211119"/>
    <lineage>
        <taxon>Bacteria</taxon>
        <taxon>Deltaproteobacteria</taxon>
        <taxon>Bradymonadales</taxon>
        <taxon>Lujinxingiaceae</taxon>
        <taxon>Lujinxingia</taxon>
    </lineage>
</organism>
<sequence>MYIDNSLTLSTDALRIERLPRYVSAEHAVEHYLRIALQCAGCSALDYRSVGLFIQYTPPPEPGHIRDLSTKWELEAAFTTARDRASEDDWDVWCQVRIHHRAYREISGRSKTTVGRQVARVDGVVEEALAERQLLARQPVASKRGEEQ</sequence>
<accession>A0A328C894</accession>
<comment type="caution">
    <text evidence="1">The sequence shown here is derived from an EMBL/GenBank/DDBJ whole genome shotgun (WGS) entry which is preliminary data.</text>
</comment>
<proteinExistence type="predicted"/>
<dbReference type="AlphaFoldDB" id="A0A328C894"/>
<dbReference type="Proteomes" id="UP000249169">
    <property type="component" value="Unassembled WGS sequence"/>
</dbReference>
<dbReference type="RefSeq" id="WP_111729586.1">
    <property type="nucleotide sequence ID" value="NZ_QHKO01000003.1"/>
</dbReference>
<reference evidence="1 2" key="1">
    <citation type="submission" date="2018-05" db="EMBL/GenBank/DDBJ databases">
        <title>Lujinxingia marina gen. nov. sp. nov., a new facultative anaerobic member of the class Deltaproteobacteria, and proposal of Lujinxingaceae fam. nov.</title>
        <authorList>
            <person name="Li C.-M."/>
        </authorList>
    </citation>
    <scope>NUCLEOTIDE SEQUENCE [LARGE SCALE GENOMIC DNA]</scope>
    <source>
        <strain evidence="1 2">B210</strain>
    </source>
</reference>
<dbReference type="EMBL" id="QHKO01000003">
    <property type="protein sequence ID" value="RAL23058.1"/>
    <property type="molecule type" value="Genomic_DNA"/>
</dbReference>
<keyword evidence="2" id="KW-1185">Reference proteome</keyword>
<dbReference type="OrthoDB" id="5512863at2"/>
<evidence type="ECO:0000313" key="2">
    <source>
        <dbReference type="Proteomes" id="UP000249169"/>
    </source>
</evidence>
<evidence type="ECO:0000313" key="1">
    <source>
        <dbReference type="EMBL" id="RAL23058.1"/>
    </source>
</evidence>
<protein>
    <submittedName>
        <fullName evidence="1">Uncharacterized protein</fullName>
    </submittedName>
</protein>
<name>A0A328C894_9DELT</name>